<dbReference type="EMBL" id="FRAF01000008">
    <property type="protein sequence ID" value="SHK07984.1"/>
    <property type="molecule type" value="Genomic_DNA"/>
</dbReference>
<dbReference type="RefSeq" id="WP_242650252.1">
    <property type="nucleotide sequence ID" value="NZ_FRAF01000008.1"/>
</dbReference>
<keyword evidence="2" id="KW-0813">Transport</keyword>
<reference evidence="8" key="1">
    <citation type="submission" date="2016-11" db="EMBL/GenBank/DDBJ databases">
        <authorList>
            <person name="Varghese N."/>
            <person name="Submissions S."/>
        </authorList>
    </citation>
    <scope>NUCLEOTIDE SEQUENCE [LARGE SCALE GENOMIC DNA]</scope>
    <source>
        <strain evidence="8">USBA-503</strain>
    </source>
</reference>
<feature type="transmembrane region" description="Helical" evidence="6">
    <location>
        <begin position="196"/>
        <end position="216"/>
    </location>
</feature>
<dbReference type="PANTHER" id="PTHR11706">
    <property type="entry name" value="SOLUTE CARRIER PROTEIN FAMILY 11 MEMBER"/>
    <property type="match status" value="1"/>
</dbReference>
<dbReference type="PANTHER" id="PTHR11706:SF33">
    <property type="entry name" value="NATURAL RESISTANCE-ASSOCIATED MACROPHAGE PROTEIN 2"/>
    <property type="match status" value="1"/>
</dbReference>
<evidence type="ECO:0000256" key="2">
    <source>
        <dbReference type="ARBA" id="ARBA00022448"/>
    </source>
</evidence>
<evidence type="ECO:0000313" key="7">
    <source>
        <dbReference type="EMBL" id="SHK07984.1"/>
    </source>
</evidence>
<protein>
    <submittedName>
        <fullName evidence="7">NRAMP (Natural resistance-associated macrophage protein) metal ion transporters</fullName>
    </submittedName>
</protein>
<keyword evidence="4 6" id="KW-1133">Transmembrane helix</keyword>
<dbReference type="AlphaFoldDB" id="A0A1M6PJB0"/>
<dbReference type="Pfam" id="PF01566">
    <property type="entry name" value="Nramp"/>
    <property type="match status" value="1"/>
</dbReference>
<feature type="transmembrane region" description="Helical" evidence="6">
    <location>
        <begin position="237"/>
        <end position="258"/>
    </location>
</feature>
<organism evidence="7 8">
    <name type="scientific">Alicyclobacillus tolerans</name>
    <dbReference type="NCBI Taxonomy" id="90970"/>
    <lineage>
        <taxon>Bacteria</taxon>
        <taxon>Bacillati</taxon>
        <taxon>Bacillota</taxon>
        <taxon>Bacilli</taxon>
        <taxon>Bacillales</taxon>
        <taxon>Alicyclobacillaceae</taxon>
        <taxon>Alicyclobacillus</taxon>
    </lineage>
</organism>
<feature type="transmembrane region" description="Helical" evidence="6">
    <location>
        <begin position="285"/>
        <end position="308"/>
    </location>
</feature>
<feature type="transmembrane region" description="Helical" evidence="6">
    <location>
        <begin position="97"/>
        <end position="114"/>
    </location>
</feature>
<evidence type="ECO:0000256" key="3">
    <source>
        <dbReference type="ARBA" id="ARBA00022692"/>
    </source>
</evidence>
<sequence>MPNADRADVMMPAGRLRKLMLLVSILGPGLMVMLADTDAGSVITAAQSGAMWGYRMVLPQIVLMPILYFVQEITVRLGILTGKGHGTLIREKFGKNWALLSVITLFITSVGALVTEFSGVAGVSAMFGIPKLWSVSAATILLIVLGVSGSYRRVERVGIAMGLFQLFFVVAMFWVHPSISALTHQMMQIPLSNRNYLFLLAANVGAVIMPWMIFYQQGAVIDKGLRLENMPTAKRDTLIGAIVTQLIMLAVVVVLAVAHPHQALNTIGQIATAVAPFMGEQASRWMLGLGMLGASMIAALVVSIAGAWGVSEAFGIQHSLNARWRDARWFYSIYTLAHVLGAVWVLLSVDLVQLNIDIEVMNAILLPIVLGFLLLLEAKALPDEWRMKGTYKYMVWAICLLVMVFGLYTLVSL</sequence>
<evidence type="ECO:0000256" key="1">
    <source>
        <dbReference type="ARBA" id="ARBA00004141"/>
    </source>
</evidence>
<feature type="transmembrane region" description="Helical" evidence="6">
    <location>
        <begin position="120"/>
        <end position="145"/>
    </location>
</feature>
<feature type="transmembrane region" description="Helical" evidence="6">
    <location>
        <begin position="157"/>
        <end position="176"/>
    </location>
</feature>
<feature type="transmembrane region" description="Helical" evidence="6">
    <location>
        <begin position="329"/>
        <end position="349"/>
    </location>
</feature>
<dbReference type="GO" id="GO:0015086">
    <property type="term" value="F:cadmium ion transmembrane transporter activity"/>
    <property type="evidence" value="ECO:0007669"/>
    <property type="project" value="TreeGrafter"/>
</dbReference>
<dbReference type="GO" id="GO:0005384">
    <property type="term" value="F:manganese ion transmembrane transporter activity"/>
    <property type="evidence" value="ECO:0007669"/>
    <property type="project" value="TreeGrafter"/>
</dbReference>
<evidence type="ECO:0000256" key="5">
    <source>
        <dbReference type="ARBA" id="ARBA00023136"/>
    </source>
</evidence>
<proteinExistence type="predicted"/>
<comment type="subcellular location">
    <subcellularLocation>
        <location evidence="1">Membrane</location>
        <topology evidence="1">Multi-pass membrane protein</topology>
    </subcellularLocation>
</comment>
<keyword evidence="8" id="KW-1185">Reference proteome</keyword>
<gene>
    <name evidence="7" type="ORF">SAMN05443507_10849</name>
</gene>
<name>A0A1M6PJB0_9BACL</name>
<feature type="transmembrane region" description="Helical" evidence="6">
    <location>
        <begin position="393"/>
        <end position="411"/>
    </location>
</feature>
<keyword evidence="3 6" id="KW-0812">Transmembrane</keyword>
<dbReference type="Proteomes" id="UP000184016">
    <property type="component" value="Unassembled WGS sequence"/>
</dbReference>
<evidence type="ECO:0000256" key="6">
    <source>
        <dbReference type="SAM" id="Phobius"/>
    </source>
</evidence>
<dbReference type="STRING" id="1830138.SAMN05443507_10849"/>
<evidence type="ECO:0000313" key="8">
    <source>
        <dbReference type="Proteomes" id="UP000184016"/>
    </source>
</evidence>
<evidence type="ECO:0000256" key="4">
    <source>
        <dbReference type="ARBA" id="ARBA00022989"/>
    </source>
</evidence>
<keyword evidence="5 6" id="KW-0472">Membrane</keyword>
<dbReference type="InterPro" id="IPR001046">
    <property type="entry name" value="NRAMP_fam"/>
</dbReference>
<dbReference type="GO" id="GO:0005886">
    <property type="term" value="C:plasma membrane"/>
    <property type="evidence" value="ECO:0007669"/>
    <property type="project" value="TreeGrafter"/>
</dbReference>
<feature type="transmembrane region" description="Helical" evidence="6">
    <location>
        <begin position="361"/>
        <end position="381"/>
    </location>
</feature>
<accession>A0A1M6PJB0</accession>
<dbReference type="GO" id="GO:0034755">
    <property type="term" value="P:iron ion transmembrane transport"/>
    <property type="evidence" value="ECO:0007669"/>
    <property type="project" value="TreeGrafter"/>
</dbReference>
<feature type="transmembrane region" description="Helical" evidence="6">
    <location>
        <begin position="51"/>
        <end position="70"/>
    </location>
</feature>